<feature type="transmembrane region" description="Helical" evidence="1">
    <location>
        <begin position="12"/>
        <end position="35"/>
    </location>
</feature>
<evidence type="ECO:0008006" key="4">
    <source>
        <dbReference type="Google" id="ProtNLM"/>
    </source>
</evidence>
<dbReference type="EMBL" id="AOSG01000023">
    <property type="protein sequence ID" value="EOR71960.1"/>
    <property type="molecule type" value="Genomic_DNA"/>
</dbReference>
<evidence type="ECO:0000313" key="3">
    <source>
        <dbReference type="Proteomes" id="UP000014184"/>
    </source>
</evidence>
<keyword evidence="1" id="KW-0812">Transmembrane</keyword>
<dbReference type="AlphaFoldDB" id="A0A9P2TBI7"/>
<gene>
    <name evidence="2" type="ORF">TM51_05157</name>
</gene>
<feature type="transmembrane region" description="Helical" evidence="1">
    <location>
        <begin position="105"/>
        <end position="128"/>
    </location>
</feature>
<dbReference type="RefSeq" id="WP_016188426.1">
    <property type="nucleotide sequence ID" value="NZ_AOSG01000023.1"/>
</dbReference>
<proteinExistence type="predicted"/>
<keyword evidence="1" id="KW-0472">Membrane</keyword>
<evidence type="ECO:0000256" key="1">
    <source>
        <dbReference type="SAM" id="Phobius"/>
    </source>
</evidence>
<accession>A0A9P2TBI7</accession>
<name>A0A9P2TBI7_THEFU</name>
<dbReference type="Proteomes" id="UP000014184">
    <property type="component" value="Unassembled WGS sequence"/>
</dbReference>
<reference evidence="2 3" key="1">
    <citation type="journal article" date="2013" name="Genome Announc.">
        <title>Draft Genome Sequence of the Lignocellulose Decomposer Thermobifida fusca Strain TM51.</title>
        <authorList>
            <person name="Toth A."/>
            <person name="Barna T."/>
            <person name="Nagy I."/>
            <person name="Horvath B."/>
            <person name="Nagy I."/>
            <person name="Tancsics A."/>
            <person name="Kriszt B."/>
            <person name="Baka E."/>
            <person name="Fekete C."/>
            <person name="Kukolya J."/>
        </authorList>
    </citation>
    <scope>NUCLEOTIDE SEQUENCE [LARGE SCALE GENOMIC DNA]</scope>
    <source>
        <strain evidence="2 3">TM51</strain>
    </source>
</reference>
<sequence length="214" mass="22499">MTIYADRPLRRALQLGGDLLALAWIALGVWTAVALHRALAALARPGVLLHDAGDGLASHMASAAEAARNVPFVGDDLAAPLARLEATGDDLSAAGTGLQQTAAEFALLTAVAVAVLAVAVALGAWLPVRLRWIRQASQARQLTRLPGEAGTRLLALRALTAAPVPALCRLHDDPAEAWRSGDERVVAELAALELRRLGLHPARPAPSDRDNQQQ</sequence>
<keyword evidence="1" id="KW-1133">Transmembrane helix</keyword>
<comment type="caution">
    <text evidence="2">The sequence shown here is derived from an EMBL/GenBank/DDBJ whole genome shotgun (WGS) entry which is preliminary data.</text>
</comment>
<protein>
    <recommendedName>
        <fullName evidence="4">Transmembrane protein</fullName>
    </recommendedName>
</protein>
<evidence type="ECO:0000313" key="2">
    <source>
        <dbReference type="EMBL" id="EOR71960.1"/>
    </source>
</evidence>
<keyword evidence="3" id="KW-1185">Reference proteome</keyword>
<organism evidence="2 3">
    <name type="scientific">Thermobifida fusca TM51</name>
    <dbReference type="NCBI Taxonomy" id="1169414"/>
    <lineage>
        <taxon>Bacteria</taxon>
        <taxon>Bacillati</taxon>
        <taxon>Actinomycetota</taxon>
        <taxon>Actinomycetes</taxon>
        <taxon>Streptosporangiales</taxon>
        <taxon>Nocardiopsidaceae</taxon>
        <taxon>Thermobifida</taxon>
    </lineage>
</organism>